<dbReference type="Proteomes" id="UP000092462">
    <property type="component" value="Unassembled WGS sequence"/>
</dbReference>
<sequence>MKWRYLRRTPRSGKNAISAVKGRLLSPRRRMQKRSQSHRVSSWKEHCHMNRRFLWQIQL</sequence>
<proteinExistence type="predicted"/>
<evidence type="ECO:0000313" key="2">
    <source>
        <dbReference type="Proteomes" id="UP000092462"/>
    </source>
</evidence>
<dbReference type="VEuPathDB" id="VectorBase:PPAI008601"/>
<dbReference type="EnsemblMetazoa" id="PPAI008601-RA">
    <property type="protein sequence ID" value="PPAI008601-PA"/>
    <property type="gene ID" value="PPAI008601"/>
</dbReference>
<protein>
    <submittedName>
        <fullName evidence="1">Uncharacterized protein</fullName>
    </submittedName>
</protein>
<accession>A0A1B0DK27</accession>
<dbReference type="EMBL" id="AJVK01066067">
    <property type="status" value="NOT_ANNOTATED_CDS"/>
    <property type="molecule type" value="Genomic_DNA"/>
</dbReference>
<organism evidence="1 2">
    <name type="scientific">Phlebotomus papatasi</name>
    <name type="common">Sandfly</name>
    <dbReference type="NCBI Taxonomy" id="29031"/>
    <lineage>
        <taxon>Eukaryota</taxon>
        <taxon>Metazoa</taxon>
        <taxon>Ecdysozoa</taxon>
        <taxon>Arthropoda</taxon>
        <taxon>Hexapoda</taxon>
        <taxon>Insecta</taxon>
        <taxon>Pterygota</taxon>
        <taxon>Neoptera</taxon>
        <taxon>Endopterygota</taxon>
        <taxon>Diptera</taxon>
        <taxon>Nematocera</taxon>
        <taxon>Psychodoidea</taxon>
        <taxon>Psychodidae</taxon>
        <taxon>Phlebotomus</taxon>
        <taxon>Phlebotomus</taxon>
    </lineage>
</organism>
<evidence type="ECO:0000313" key="1">
    <source>
        <dbReference type="EnsemblMetazoa" id="PPAI008601-PA"/>
    </source>
</evidence>
<reference evidence="1" key="1">
    <citation type="submission" date="2022-08" db="UniProtKB">
        <authorList>
            <consortium name="EnsemblMetazoa"/>
        </authorList>
    </citation>
    <scope>IDENTIFICATION</scope>
    <source>
        <strain evidence="1">Israel</strain>
    </source>
</reference>
<name>A0A1B0DK27_PHLPP</name>
<dbReference type="AlphaFoldDB" id="A0A1B0DK27"/>
<keyword evidence="2" id="KW-1185">Reference proteome</keyword>